<keyword evidence="4" id="KW-0560">Oxidoreductase</keyword>
<evidence type="ECO:0008006" key="8">
    <source>
        <dbReference type="Google" id="ProtNLM"/>
    </source>
</evidence>
<dbReference type="GO" id="GO:0008395">
    <property type="term" value="F:steroid hydroxylase activity"/>
    <property type="evidence" value="ECO:0007669"/>
    <property type="project" value="TreeGrafter"/>
</dbReference>
<comment type="similarity">
    <text evidence="1">Belongs to the cytochrome P450 family.</text>
</comment>
<dbReference type="InterPro" id="IPR036396">
    <property type="entry name" value="Cyt_P450_sf"/>
</dbReference>
<dbReference type="EMBL" id="CAJNOC010002018">
    <property type="protein sequence ID" value="CAF0907000.1"/>
    <property type="molecule type" value="Genomic_DNA"/>
</dbReference>
<name>A0A814A3W8_9BILA</name>
<dbReference type="GO" id="GO:0005506">
    <property type="term" value="F:iron ion binding"/>
    <property type="evidence" value="ECO:0007669"/>
    <property type="project" value="InterPro"/>
</dbReference>
<dbReference type="AlphaFoldDB" id="A0A814A3W8"/>
<keyword evidence="2" id="KW-0349">Heme</keyword>
<dbReference type="InterPro" id="IPR001128">
    <property type="entry name" value="Cyt_P450"/>
</dbReference>
<evidence type="ECO:0000313" key="6">
    <source>
        <dbReference type="EMBL" id="CAF0907000.1"/>
    </source>
</evidence>
<evidence type="ECO:0000256" key="3">
    <source>
        <dbReference type="ARBA" id="ARBA00022723"/>
    </source>
</evidence>
<dbReference type="PANTHER" id="PTHR24302">
    <property type="entry name" value="CYTOCHROME P450 FAMILY 3"/>
    <property type="match status" value="1"/>
</dbReference>
<comment type="caution">
    <text evidence="6">The sequence shown here is derived from an EMBL/GenBank/DDBJ whole genome shotgun (WGS) entry which is preliminary data.</text>
</comment>
<dbReference type="PANTHER" id="PTHR24302:SF15">
    <property type="entry name" value="FATTY-ACID PEROXYGENASE"/>
    <property type="match status" value="1"/>
</dbReference>
<evidence type="ECO:0000256" key="1">
    <source>
        <dbReference type="ARBA" id="ARBA00010617"/>
    </source>
</evidence>
<organism evidence="6 7">
    <name type="scientific">Brachionus calyciflorus</name>
    <dbReference type="NCBI Taxonomy" id="104777"/>
    <lineage>
        <taxon>Eukaryota</taxon>
        <taxon>Metazoa</taxon>
        <taxon>Spiralia</taxon>
        <taxon>Gnathifera</taxon>
        <taxon>Rotifera</taxon>
        <taxon>Eurotatoria</taxon>
        <taxon>Monogononta</taxon>
        <taxon>Pseudotrocha</taxon>
        <taxon>Ploima</taxon>
        <taxon>Brachionidae</taxon>
        <taxon>Brachionus</taxon>
    </lineage>
</organism>
<sequence>MCNHFKKRKIPGPRPIPILGNFHHIIKRGMPYNDLAMIKKYGKTFGYFEGSTPVVETTDTQFLKSILIKDFNLFINRRVIEAINLVLLKVHRTMPSYI</sequence>
<gene>
    <name evidence="6" type="ORF">OXX778_LOCUS11697</name>
</gene>
<keyword evidence="3" id="KW-0479">Metal-binding</keyword>
<dbReference type="GO" id="GO:0020037">
    <property type="term" value="F:heme binding"/>
    <property type="evidence" value="ECO:0007669"/>
    <property type="project" value="InterPro"/>
</dbReference>
<dbReference type="Gene3D" id="1.10.630.10">
    <property type="entry name" value="Cytochrome P450"/>
    <property type="match status" value="1"/>
</dbReference>
<dbReference type="Proteomes" id="UP000663879">
    <property type="component" value="Unassembled WGS sequence"/>
</dbReference>
<evidence type="ECO:0000256" key="5">
    <source>
        <dbReference type="ARBA" id="ARBA00023004"/>
    </source>
</evidence>
<protein>
    <recommendedName>
        <fullName evidence="8">Cytochrome p450</fullName>
    </recommendedName>
</protein>
<dbReference type="OrthoDB" id="6435524at2759"/>
<keyword evidence="5" id="KW-0408">Iron</keyword>
<evidence type="ECO:0000256" key="2">
    <source>
        <dbReference type="ARBA" id="ARBA00022617"/>
    </source>
</evidence>
<keyword evidence="7" id="KW-1185">Reference proteome</keyword>
<dbReference type="Pfam" id="PF00067">
    <property type="entry name" value="p450"/>
    <property type="match status" value="1"/>
</dbReference>
<evidence type="ECO:0000256" key="4">
    <source>
        <dbReference type="ARBA" id="ARBA00023002"/>
    </source>
</evidence>
<dbReference type="InterPro" id="IPR050705">
    <property type="entry name" value="Cytochrome_P450_3A"/>
</dbReference>
<reference evidence="6" key="1">
    <citation type="submission" date="2021-02" db="EMBL/GenBank/DDBJ databases">
        <authorList>
            <person name="Nowell W R."/>
        </authorList>
    </citation>
    <scope>NUCLEOTIDE SEQUENCE</scope>
    <source>
        <strain evidence="6">Ploen Becks lab</strain>
    </source>
</reference>
<dbReference type="GO" id="GO:0016705">
    <property type="term" value="F:oxidoreductase activity, acting on paired donors, with incorporation or reduction of molecular oxygen"/>
    <property type="evidence" value="ECO:0007669"/>
    <property type="project" value="InterPro"/>
</dbReference>
<proteinExistence type="inferred from homology"/>
<accession>A0A814A3W8</accession>
<evidence type="ECO:0000313" key="7">
    <source>
        <dbReference type="Proteomes" id="UP000663879"/>
    </source>
</evidence>
<dbReference type="SUPFAM" id="SSF48264">
    <property type="entry name" value="Cytochrome P450"/>
    <property type="match status" value="1"/>
</dbReference>